<dbReference type="Pfam" id="PF07992">
    <property type="entry name" value="Pyr_redox_2"/>
    <property type="match status" value="1"/>
</dbReference>
<dbReference type="RefSeq" id="WP_184953011.1">
    <property type="nucleotide sequence ID" value="NZ_BOMC01000037.1"/>
</dbReference>
<name>A0A7W7G545_9ACTN</name>
<keyword evidence="6" id="KW-1185">Reference proteome</keyword>
<dbReference type="InterPro" id="IPR050097">
    <property type="entry name" value="Ferredoxin-NADP_redctase_2"/>
</dbReference>
<sequence length="281" mass="29623">MTYDVVVIGGGPAGLSGAVALGRALRSVLVIDSGQGRNAPAEGIHNFLTRDGMSPAEFRAAGRAEVERYGGTVLDGEVVTAGPGFEVTLADGSVHRARRLLVTTGLTDRLPDVPGLAERWGTTVLHCPYCHGYEVRGRAIGVIGTPGDEMTEHRLRLWEQWSPDVRLLPLNEITAVEADGVRMRDGSLIEREYLVVGTRMEARAGFLESLGLKTVEHPMGIGTHVPAIDPAGRTDVPGVWVAGNVTDPMAQVITSAGAGLTAGAMINADLLGIVPPAPDKR</sequence>
<evidence type="ECO:0000256" key="2">
    <source>
        <dbReference type="ARBA" id="ARBA00023002"/>
    </source>
</evidence>
<keyword evidence="2" id="KW-0560">Oxidoreductase</keyword>
<keyword evidence="1" id="KW-0285">Flavoprotein</keyword>
<organism evidence="5 6">
    <name type="scientific">Paractinoplanes abujensis</name>
    <dbReference type="NCBI Taxonomy" id="882441"/>
    <lineage>
        <taxon>Bacteria</taxon>
        <taxon>Bacillati</taxon>
        <taxon>Actinomycetota</taxon>
        <taxon>Actinomycetes</taxon>
        <taxon>Micromonosporales</taxon>
        <taxon>Micromonosporaceae</taxon>
        <taxon>Paractinoplanes</taxon>
    </lineage>
</organism>
<comment type="caution">
    <text evidence="5">The sequence shown here is derived from an EMBL/GenBank/DDBJ whole genome shotgun (WGS) entry which is preliminary data.</text>
</comment>
<evidence type="ECO:0000256" key="3">
    <source>
        <dbReference type="ARBA" id="ARBA00048132"/>
    </source>
</evidence>
<dbReference type="Gene3D" id="3.50.50.60">
    <property type="entry name" value="FAD/NAD(P)-binding domain"/>
    <property type="match status" value="4"/>
</dbReference>
<evidence type="ECO:0000313" key="6">
    <source>
        <dbReference type="Proteomes" id="UP000542742"/>
    </source>
</evidence>
<dbReference type="EMBL" id="JACHMF010000001">
    <property type="protein sequence ID" value="MBB4694541.1"/>
    <property type="molecule type" value="Genomic_DNA"/>
</dbReference>
<evidence type="ECO:0000256" key="1">
    <source>
        <dbReference type="ARBA" id="ARBA00022630"/>
    </source>
</evidence>
<dbReference type="PANTHER" id="PTHR48105">
    <property type="entry name" value="THIOREDOXIN REDUCTASE 1-RELATED-RELATED"/>
    <property type="match status" value="1"/>
</dbReference>
<dbReference type="InterPro" id="IPR023753">
    <property type="entry name" value="FAD/NAD-binding_dom"/>
</dbReference>
<dbReference type="SUPFAM" id="SSF51905">
    <property type="entry name" value="FAD/NAD(P)-binding domain"/>
    <property type="match status" value="1"/>
</dbReference>
<evidence type="ECO:0000259" key="4">
    <source>
        <dbReference type="Pfam" id="PF07992"/>
    </source>
</evidence>
<protein>
    <submittedName>
        <fullName evidence="5">Thioredoxin reductase</fullName>
    </submittedName>
</protein>
<feature type="domain" description="FAD/NAD(P)-binding" evidence="4">
    <location>
        <begin position="3"/>
        <end position="138"/>
    </location>
</feature>
<dbReference type="AlphaFoldDB" id="A0A7W7G545"/>
<accession>A0A7W7G545</accession>
<reference evidence="5 6" key="1">
    <citation type="submission" date="2020-08" db="EMBL/GenBank/DDBJ databases">
        <title>Sequencing the genomes of 1000 actinobacteria strains.</title>
        <authorList>
            <person name="Klenk H.-P."/>
        </authorList>
    </citation>
    <scope>NUCLEOTIDE SEQUENCE [LARGE SCALE GENOMIC DNA]</scope>
    <source>
        <strain evidence="5 6">DSM 45518</strain>
    </source>
</reference>
<dbReference type="InterPro" id="IPR036188">
    <property type="entry name" value="FAD/NAD-bd_sf"/>
</dbReference>
<dbReference type="Proteomes" id="UP000542742">
    <property type="component" value="Unassembled WGS sequence"/>
</dbReference>
<gene>
    <name evidence="5" type="ORF">BKA14_004689</name>
</gene>
<dbReference type="PRINTS" id="PR00469">
    <property type="entry name" value="PNDRDTASEII"/>
</dbReference>
<comment type="catalytic activity">
    <reaction evidence="3">
        <text>[thioredoxin]-dithiol + NADP(+) = [thioredoxin]-disulfide + NADPH + H(+)</text>
        <dbReference type="Rhea" id="RHEA:20345"/>
        <dbReference type="Rhea" id="RHEA-COMP:10698"/>
        <dbReference type="Rhea" id="RHEA-COMP:10700"/>
        <dbReference type="ChEBI" id="CHEBI:15378"/>
        <dbReference type="ChEBI" id="CHEBI:29950"/>
        <dbReference type="ChEBI" id="CHEBI:50058"/>
        <dbReference type="ChEBI" id="CHEBI:57783"/>
        <dbReference type="ChEBI" id="CHEBI:58349"/>
        <dbReference type="EC" id="1.8.1.9"/>
    </reaction>
</comment>
<dbReference type="PRINTS" id="PR00368">
    <property type="entry name" value="FADPNR"/>
</dbReference>
<evidence type="ECO:0000313" key="5">
    <source>
        <dbReference type="EMBL" id="MBB4694541.1"/>
    </source>
</evidence>
<dbReference type="GO" id="GO:0004791">
    <property type="term" value="F:thioredoxin-disulfide reductase (NADPH) activity"/>
    <property type="evidence" value="ECO:0007669"/>
    <property type="project" value="UniProtKB-EC"/>
</dbReference>
<proteinExistence type="predicted"/>